<feature type="compositionally biased region" description="Low complexity" evidence="1">
    <location>
        <begin position="389"/>
        <end position="415"/>
    </location>
</feature>
<evidence type="ECO:0000313" key="3">
    <source>
        <dbReference type="EMBL" id="OLP80745.1"/>
    </source>
</evidence>
<evidence type="ECO:0000256" key="2">
    <source>
        <dbReference type="SAM" id="Phobius"/>
    </source>
</evidence>
<reference evidence="3 4" key="1">
    <citation type="submission" date="2016-02" db="EMBL/GenBank/DDBJ databases">
        <title>Genome analysis of coral dinoflagellate symbionts highlights evolutionary adaptations to a symbiotic lifestyle.</title>
        <authorList>
            <person name="Aranda M."/>
            <person name="Li Y."/>
            <person name="Liew Y.J."/>
            <person name="Baumgarten S."/>
            <person name="Simakov O."/>
            <person name="Wilson M."/>
            <person name="Piel J."/>
            <person name="Ashoor H."/>
            <person name="Bougouffa S."/>
            <person name="Bajic V.B."/>
            <person name="Ryu T."/>
            <person name="Ravasi T."/>
            <person name="Bayer T."/>
            <person name="Micklem G."/>
            <person name="Kim H."/>
            <person name="Bhak J."/>
            <person name="Lajeunesse T.C."/>
            <person name="Voolstra C.R."/>
        </authorList>
    </citation>
    <scope>NUCLEOTIDE SEQUENCE [LARGE SCALE GENOMIC DNA]</scope>
    <source>
        <strain evidence="3 4">CCMP2467</strain>
    </source>
</reference>
<feature type="transmembrane region" description="Helical" evidence="2">
    <location>
        <begin position="53"/>
        <end position="72"/>
    </location>
</feature>
<dbReference type="EMBL" id="LSRX01001350">
    <property type="protein sequence ID" value="OLP80745.1"/>
    <property type="molecule type" value="Genomic_DNA"/>
</dbReference>
<dbReference type="AlphaFoldDB" id="A0A1Q9CCU6"/>
<protein>
    <submittedName>
        <fullName evidence="3">Uncharacterized protein</fullName>
    </submittedName>
</protein>
<keyword evidence="2" id="KW-0472">Membrane</keyword>
<keyword evidence="2" id="KW-1133">Transmembrane helix</keyword>
<keyword evidence="2" id="KW-0812">Transmembrane</keyword>
<feature type="region of interest" description="Disordered" evidence="1">
    <location>
        <begin position="489"/>
        <end position="513"/>
    </location>
</feature>
<evidence type="ECO:0000256" key="1">
    <source>
        <dbReference type="SAM" id="MobiDB-lite"/>
    </source>
</evidence>
<feature type="region of interest" description="Disordered" evidence="1">
    <location>
        <begin position="389"/>
        <end position="470"/>
    </location>
</feature>
<gene>
    <name evidence="3" type="ORF">AK812_SmicGene38795</name>
</gene>
<dbReference type="Proteomes" id="UP000186817">
    <property type="component" value="Unassembled WGS sequence"/>
</dbReference>
<comment type="caution">
    <text evidence="3">The sequence shown here is derived from an EMBL/GenBank/DDBJ whole genome shotgun (WGS) entry which is preliminary data.</text>
</comment>
<keyword evidence="4" id="KW-1185">Reference proteome</keyword>
<evidence type="ECO:0000313" key="4">
    <source>
        <dbReference type="Proteomes" id="UP000186817"/>
    </source>
</evidence>
<proteinExistence type="predicted"/>
<organism evidence="3 4">
    <name type="scientific">Symbiodinium microadriaticum</name>
    <name type="common">Dinoflagellate</name>
    <name type="synonym">Zooxanthella microadriatica</name>
    <dbReference type="NCBI Taxonomy" id="2951"/>
    <lineage>
        <taxon>Eukaryota</taxon>
        <taxon>Sar</taxon>
        <taxon>Alveolata</taxon>
        <taxon>Dinophyceae</taxon>
        <taxon>Suessiales</taxon>
        <taxon>Symbiodiniaceae</taxon>
        <taxon>Symbiodinium</taxon>
    </lineage>
</organism>
<accession>A0A1Q9CCU6</accession>
<sequence>MLAALAEPVLVGALERRIAQLESQLEGIPEITDAQALQSAYASQMQLSPLTTLWWRLIGACFTSTIFHALHVRQICDLSFFWLALLVSGSLNPWIVALSFTPVRQRTDTAAFSGIFPNLTNGSSSAICIGDFCIAPPFSFSRRHGLRFVLRLYFELWYLSDSPLGRLVQGESTLSAARDEDFPLEISPGVFCLGPCSVVEQAPQSQHRAARLAELLNTLRVERVRFLKRMVVLWHSTVMWQVHLREMAKSSRTAPLLLFEPETEPEAQHRVVFLEVLRDLRALYRAVLFLTYADIRVLRCFMVSPGNALSDAALHRDLTQGLDAQLAAGTAYFDFFVDAIFYSLATVLQCLMSSGPEERVAAFKGLTVHQLALLQDDIRAALLNVDTGRPAPASSSDAPASSTAPRPAQQPAATPQEEEDDDYAQRRLGRDYDDDWDRGAPSTAPRSQPAPAPHRHRPFLPARQSYDDYDRRRAETERIWANADFDEPDRYWQQPHRPRPATWSDRPRPAPQAQDDAWAYAQAAGYGTACTALAPGSPAPHRSPLLSCLEEDSHRTAMGAVLRRCATTHVPAPRNAQTLLCTALRHGGVPVWAPTMSETTAQPA</sequence>
<dbReference type="OrthoDB" id="422563at2759"/>
<name>A0A1Q9CCU6_SYMMI</name>
<feature type="transmembrane region" description="Helical" evidence="2">
    <location>
        <begin position="79"/>
        <end position="100"/>
    </location>
</feature>